<keyword evidence="5 10" id="KW-0808">Transferase</keyword>
<feature type="transmembrane region" description="Helical" evidence="10">
    <location>
        <begin position="110"/>
        <end position="129"/>
    </location>
</feature>
<protein>
    <recommendedName>
        <fullName evidence="10">Alpha-1,3-glucosyltransferase</fullName>
        <ecNumber evidence="10">2.4.1.-</ecNumber>
    </recommendedName>
</protein>
<dbReference type="RefSeq" id="XP_018007195.2">
    <property type="nucleotide sequence ID" value="XM_018151706.2"/>
</dbReference>
<keyword evidence="4 10" id="KW-0328">Glycosyltransferase</keyword>
<dbReference type="InterPro" id="IPR004856">
    <property type="entry name" value="Glyco_trans_ALG6/ALG8"/>
</dbReference>
<comment type="pathway">
    <text evidence="2 10">Protein modification; protein glycosylation.</text>
</comment>
<keyword evidence="11" id="KW-1185">Reference proteome</keyword>
<evidence type="ECO:0000256" key="4">
    <source>
        <dbReference type="ARBA" id="ARBA00022676"/>
    </source>
</evidence>
<gene>
    <name evidence="12" type="primary">LOC108664996</name>
</gene>
<keyword evidence="7 10" id="KW-0256">Endoplasmic reticulum</keyword>
<evidence type="ECO:0000256" key="6">
    <source>
        <dbReference type="ARBA" id="ARBA00022692"/>
    </source>
</evidence>
<dbReference type="GO" id="GO:0005789">
    <property type="term" value="C:endoplasmic reticulum membrane"/>
    <property type="evidence" value="ECO:0007669"/>
    <property type="project" value="UniProtKB-SubCell"/>
</dbReference>
<feature type="transmembrane region" description="Helical" evidence="10">
    <location>
        <begin position="135"/>
        <end position="153"/>
    </location>
</feature>
<dbReference type="Proteomes" id="UP000694843">
    <property type="component" value="Unplaced"/>
</dbReference>
<accession>A0A8B7N0X3</accession>
<proteinExistence type="inferred from homology"/>
<dbReference type="CTD" id="31623"/>
<feature type="transmembrane region" description="Helical" evidence="10">
    <location>
        <begin position="81"/>
        <end position="98"/>
    </location>
</feature>
<evidence type="ECO:0000256" key="3">
    <source>
        <dbReference type="ARBA" id="ARBA00008715"/>
    </source>
</evidence>
<dbReference type="GO" id="GO:0042283">
    <property type="term" value="F:dolichyl pyrophosphate Glc1Man9GlcNAc2 alpha-1,3-glucosyltransferase activity"/>
    <property type="evidence" value="ECO:0007669"/>
    <property type="project" value="TreeGrafter"/>
</dbReference>
<dbReference type="OMA" id="RIMACHS"/>
<evidence type="ECO:0000256" key="9">
    <source>
        <dbReference type="ARBA" id="ARBA00023136"/>
    </source>
</evidence>
<comment type="similarity">
    <text evidence="3 10">Belongs to the ALG6/ALG8 glucosyltransferase family.</text>
</comment>
<sequence>MSQAAIFTFHSTDFEVHRNWLAITHSLPLSQWYVDKTSQWTLDYPPLFAWFEWLLAKVAVLFDPAMLEVNNLDYASPMTVLFQRLSVIFTDLLFIYAARLCAGQVGRTHGVGLVQPVFLLLVCNCGLLLVDHIHFQYNGFLLAFLLMTFCRILQGRHVEATLWFSALLCLKHLFIYLAPALLLYLLRVHCLRRMPGGGPVMWKSTAWATAQLALPALTVVAIAFGPFVIMGQLGQVLSRLFPFKRGLSHAYWAPNFWALYNTADWALAILGRRAGLLGPSNSTLASTSGRVQELQFSVLPSPPPAAAFLLTAAAMAPGLVWVWRRGRAPWSAVRGAVLCGFCSFMFGWHVHEKAILLVIIPLTCVLCGAYCLVKRSVVD</sequence>
<dbReference type="GO" id="GO:0006487">
    <property type="term" value="P:protein N-linked glycosylation"/>
    <property type="evidence" value="ECO:0007669"/>
    <property type="project" value="TreeGrafter"/>
</dbReference>
<name>A0A8B7N0X3_HYAAZ</name>
<evidence type="ECO:0000256" key="8">
    <source>
        <dbReference type="ARBA" id="ARBA00022989"/>
    </source>
</evidence>
<evidence type="ECO:0000256" key="7">
    <source>
        <dbReference type="ARBA" id="ARBA00022824"/>
    </source>
</evidence>
<keyword evidence="6 10" id="KW-0812">Transmembrane</keyword>
<evidence type="ECO:0000313" key="12">
    <source>
        <dbReference type="RefSeq" id="XP_018007195.2"/>
    </source>
</evidence>
<feature type="transmembrane region" description="Helical" evidence="10">
    <location>
        <begin position="354"/>
        <end position="373"/>
    </location>
</feature>
<dbReference type="OrthoDB" id="1689333at2759"/>
<comment type="subcellular location">
    <subcellularLocation>
        <location evidence="1 10">Endoplasmic reticulum membrane</location>
        <topology evidence="1 10">Multi-pass membrane protein</topology>
    </subcellularLocation>
</comment>
<feature type="transmembrane region" description="Helical" evidence="10">
    <location>
        <begin position="330"/>
        <end position="348"/>
    </location>
</feature>
<feature type="transmembrane region" description="Helical" evidence="10">
    <location>
        <begin position="160"/>
        <end position="186"/>
    </location>
</feature>
<dbReference type="EC" id="2.4.1.-" evidence="10"/>
<feature type="transmembrane region" description="Helical" evidence="10">
    <location>
        <begin position="206"/>
        <end position="229"/>
    </location>
</feature>
<evidence type="ECO:0000256" key="2">
    <source>
        <dbReference type="ARBA" id="ARBA00004922"/>
    </source>
</evidence>
<dbReference type="PANTHER" id="PTHR12413:SF2">
    <property type="entry name" value="DOLICHYL PYROPHOSPHATE GLC1MAN9GLCNAC2 ALPHA-1,3-GLUCOSYLTRANSFERASE-RELATED"/>
    <property type="match status" value="1"/>
</dbReference>
<organism evidence="11 12">
    <name type="scientific">Hyalella azteca</name>
    <name type="common">Amphipod</name>
    <dbReference type="NCBI Taxonomy" id="294128"/>
    <lineage>
        <taxon>Eukaryota</taxon>
        <taxon>Metazoa</taxon>
        <taxon>Ecdysozoa</taxon>
        <taxon>Arthropoda</taxon>
        <taxon>Crustacea</taxon>
        <taxon>Multicrustacea</taxon>
        <taxon>Malacostraca</taxon>
        <taxon>Eumalacostraca</taxon>
        <taxon>Peracarida</taxon>
        <taxon>Amphipoda</taxon>
        <taxon>Senticaudata</taxon>
        <taxon>Talitrida</taxon>
        <taxon>Talitroidea</taxon>
        <taxon>Hyalellidae</taxon>
        <taxon>Hyalella</taxon>
    </lineage>
</organism>
<dbReference type="PANTHER" id="PTHR12413">
    <property type="entry name" value="DOLICHYL GLYCOSYLTRANSFERASE"/>
    <property type="match status" value="1"/>
</dbReference>
<evidence type="ECO:0000256" key="10">
    <source>
        <dbReference type="RuleBase" id="RU363110"/>
    </source>
</evidence>
<reference evidence="12" key="1">
    <citation type="submission" date="2025-08" db="UniProtKB">
        <authorList>
            <consortium name="RefSeq"/>
        </authorList>
    </citation>
    <scope>IDENTIFICATION</scope>
    <source>
        <tissue evidence="12">Whole organism</tissue>
    </source>
</reference>
<keyword evidence="9 10" id="KW-0472">Membrane</keyword>
<dbReference type="AlphaFoldDB" id="A0A8B7N0X3"/>
<feature type="transmembrane region" description="Helical" evidence="10">
    <location>
        <begin position="305"/>
        <end position="323"/>
    </location>
</feature>
<evidence type="ECO:0000256" key="1">
    <source>
        <dbReference type="ARBA" id="ARBA00004477"/>
    </source>
</evidence>
<evidence type="ECO:0000256" key="5">
    <source>
        <dbReference type="ARBA" id="ARBA00022679"/>
    </source>
</evidence>
<keyword evidence="8 10" id="KW-1133">Transmembrane helix</keyword>
<dbReference type="KEGG" id="hazt:108664996"/>
<dbReference type="UniPathway" id="UPA00378"/>
<dbReference type="Pfam" id="PF03155">
    <property type="entry name" value="Alg6_Alg8"/>
    <property type="match status" value="1"/>
</dbReference>
<dbReference type="GeneID" id="108664996"/>
<evidence type="ECO:0000313" key="11">
    <source>
        <dbReference type="Proteomes" id="UP000694843"/>
    </source>
</evidence>